<evidence type="ECO:0000256" key="1">
    <source>
        <dbReference type="SAM" id="MobiDB-lite"/>
    </source>
</evidence>
<proteinExistence type="predicted"/>
<protein>
    <submittedName>
        <fullName evidence="2">Uncharacterized protein</fullName>
    </submittedName>
</protein>
<name>A0A9N7VNP1_PLEPL</name>
<evidence type="ECO:0000313" key="3">
    <source>
        <dbReference type="Proteomes" id="UP001153269"/>
    </source>
</evidence>
<feature type="compositionally biased region" description="Polar residues" evidence="1">
    <location>
        <begin position="1"/>
        <end position="15"/>
    </location>
</feature>
<reference evidence="2" key="1">
    <citation type="submission" date="2020-03" db="EMBL/GenBank/DDBJ databases">
        <authorList>
            <person name="Weist P."/>
        </authorList>
    </citation>
    <scope>NUCLEOTIDE SEQUENCE</scope>
</reference>
<evidence type="ECO:0000313" key="2">
    <source>
        <dbReference type="EMBL" id="CAB1453724.1"/>
    </source>
</evidence>
<keyword evidence="3" id="KW-1185">Reference proteome</keyword>
<feature type="region of interest" description="Disordered" evidence="1">
    <location>
        <begin position="1"/>
        <end position="30"/>
    </location>
</feature>
<organism evidence="2 3">
    <name type="scientific">Pleuronectes platessa</name>
    <name type="common">European plaice</name>
    <dbReference type="NCBI Taxonomy" id="8262"/>
    <lineage>
        <taxon>Eukaryota</taxon>
        <taxon>Metazoa</taxon>
        <taxon>Chordata</taxon>
        <taxon>Craniata</taxon>
        <taxon>Vertebrata</taxon>
        <taxon>Euteleostomi</taxon>
        <taxon>Actinopterygii</taxon>
        <taxon>Neopterygii</taxon>
        <taxon>Teleostei</taxon>
        <taxon>Neoteleostei</taxon>
        <taxon>Acanthomorphata</taxon>
        <taxon>Carangaria</taxon>
        <taxon>Pleuronectiformes</taxon>
        <taxon>Pleuronectoidei</taxon>
        <taxon>Pleuronectidae</taxon>
        <taxon>Pleuronectes</taxon>
    </lineage>
</organism>
<dbReference type="Proteomes" id="UP001153269">
    <property type="component" value="Unassembled WGS sequence"/>
</dbReference>
<dbReference type="EMBL" id="CADEAL010004181">
    <property type="protein sequence ID" value="CAB1453724.1"/>
    <property type="molecule type" value="Genomic_DNA"/>
</dbReference>
<sequence length="234" mass="26195">MSSSQADRQRGSTSFLAGGGDKGPDWSGINPKPLIMTPPFSVSISLVAMGGQAFKLKGRMKSKGPRCKQRHMLHESRVFAKHLHSPEVMIGISSEILDLATELFSAKRNHRRFSCTNALRKVPLLRPQRKTHLHHHYGRTHIDCPAVGFSDKSTAITIAFTPPAAACNLFLNMPTSNKIMQIVDEREALEPMHFMNSDTWHFVGVTRSNLERAQVLQEKLLRRPPGPSRLQREA</sequence>
<comment type="caution">
    <text evidence="2">The sequence shown here is derived from an EMBL/GenBank/DDBJ whole genome shotgun (WGS) entry which is preliminary data.</text>
</comment>
<accession>A0A9N7VNP1</accession>
<dbReference type="AlphaFoldDB" id="A0A9N7VNP1"/>
<gene>
    <name evidence="2" type="ORF">PLEPLA_LOCUS41484</name>
</gene>